<dbReference type="AlphaFoldDB" id="A0A0D2XLG3"/>
<evidence type="ECO:0000313" key="1">
    <source>
        <dbReference type="EnsemblFungi" id="FOXG_04787P0"/>
    </source>
</evidence>
<reference evidence="1" key="2">
    <citation type="submission" date="2025-08" db="UniProtKB">
        <authorList>
            <consortium name="EnsemblFungi"/>
        </authorList>
    </citation>
    <scope>IDENTIFICATION</scope>
    <source>
        <strain evidence="1">4287 / CBS 123668 / FGSC 9935 / NRRL 34936</strain>
    </source>
</reference>
<sequence length="33" mass="3621">MQPIVSVTGQLKYFRPHVSSGHRGAGVSRELLL</sequence>
<accession>A0A0D2XLG3</accession>
<protein>
    <submittedName>
        <fullName evidence="1">Uncharacterized protein</fullName>
    </submittedName>
</protein>
<name>A0A0D2XLG3_FUSOF</name>
<organism evidence="1 2">
    <name type="scientific">Fusarium oxysporum (strain Fo5176)</name>
    <name type="common">Fusarium vascular wilt</name>
    <dbReference type="NCBI Taxonomy" id="660025"/>
    <lineage>
        <taxon>Eukaryota</taxon>
        <taxon>Fungi</taxon>
        <taxon>Dikarya</taxon>
        <taxon>Ascomycota</taxon>
        <taxon>Pezizomycotina</taxon>
        <taxon>Sordariomycetes</taxon>
        <taxon>Hypocreomycetidae</taxon>
        <taxon>Hypocreales</taxon>
        <taxon>Nectriaceae</taxon>
        <taxon>Fusarium</taxon>
        <taxon>Fusarium oxysporum species complex</taxon>
    </lineage>
</organism>
<dbReference type="EnsemblFungi" id="FOXG_04787T0">
    <property type="protein sequence ID" value="FOXG_04787P0"/>
    <property type="gene ID" value="FOXG_04787"/>
</dbReference>
<dbReference type="Proteomes" id="UP000002489">
    <property type="component" value="Unassembled WGS sequence"/>
</dbReference>
<reference evidence="2" key="1">
    <citation type="journal article" date="2012" name="Mol. Plant Microbe Interact.">
        <title>A highly conserved effector in Fusarium oxysporum is required for full virulence on Arabidopsis.</title>
        <authorList>
            <person name="Thatcher L.F."/>
            <person name="Gardiner D.M."/>
            <person name="Kazan K."/>
            <person name="Manners J."/>
        </authorList>
    </citation>
    <scope>NUCLEOTIDE SEQUENCE [LARGE SCALE GENOMIC DNA]</scope>
    <source>
        <strain evidence="2">Fo5176</strain>
    </source>
</reference>
<proteinExistence type="predicted"/>
<evidence type="ECO:0000313" key="2">
    <source>
        <dbReference type="Proteomes" id="UP000002489"/>
    </source>
</evidence>